<dbReference type="Gene3D" id="6.10.340.10">
    <property type="match status" value="1"/>
</dbReference>
<dbReference type="InterPro" id="IPR003660">
    <property type="entry name" value="HAMP_dom"/>
</dbReference>
<dbReference type="SUPFAM" id="SSF158472">
    <property type="entry name" value="HAMP domain-like"/>
    <property type="match status" value="1"/>
</dbReference>
<feature type="domain" description="Guanylate cyclase" evidence="9">
    <location>
        <begin position="317"/>
        <end position="440"/>
    </location>
</feature>
<dbReference type="GO" id="GO:0005886">
    <property type="term" value="C:plasma membrane"/>
    <property type="evidence" value="ECO:0007669"/>
    <property type="project" value="UniProtKB-SubCell"/>
</dbReference>
<feature type="transmembrane region" description="Helical" evidence="8">
    <location>
        <begin position="101"/>
        <end position="120"/>
    </location>
</feature>
<keyword evidence="6 8" id="KW-0472">Membrane</keyword>
<protein>
    <recommendedName>
        <fullName evidence="13">Adenylate/guanylate cyclase domain-containing protein</fullName>
    </recommendedName>
</protein>
<dbReference type="PANTHER" id="PTHR43081">
    <property type="entry name" value="ADENYLATE CYCLASE, TERMINAL-DIFFERENTIATION SPECIFIC-RELATED"/>
    <property type="match status" value="1"/>
</dbReference>
<dbReference type="SMART" id="SM00044">
    <property type="entry name" value="CYCc"/>
    <property type="match status" value="1"/>
</dbReference>
<dbReference type="Pfam" id="PF00211">
    <property type="entry name" value="Guanylate_cyc"/>
    <property type="match status" value="1"/>
</dbReference>
<dbReference type="Proteomes" id="UP000431401">
    <property type="component" value="Unassembled WGS sequence"/>
</dbReference>
<evidence type="ECO:0000313" key="11">
    <source>
        <dbReference type="EMBL" id="MQY28504.1"/>
    </source>
</evidence>
<dbReference type="EMBL" id="WEGI01000009">
    <property type="protein sequence ID" value="MQY28504.1"/>
    <property type="molecule type" value="Genomic_DNA"/>
</dbReference>
<dbReference type="AlphaFoldDB" id="A0A7K0DUK0"/>
<dbReference type="SUPFAM" id="SSF55073">
    <property type="entry name" value="Nucleotide cyclase"/>
    <property type="match status" value="1"/>
</dbReference>
<evidence type="ECO:0000259" key="10">
    <source>
        <dbReference type="PROSITE" id="PS50885"/>
    </source>
</evidence>
<feature type="compositionally biased region" description="Polar residues" evidence="7">
    <location>
        <begin position="589"/>
        <end position="601"/>
    </location>
</feature>
<dbReference type="CDD" id="cd07302">
    <property type="entry name" value="CHD"/>
    <property type="match status" value="1"/>
</dbReference>
<evidence type="ECO:0000313" key="12">
    <source>
        <dbReference type="Proteomes" id="UP000431401"/>
    </source>
</evidence>
<keyword evidence="12" id="KW-1185">Reference proteome</keyword>
<proteinExistence type="inferred from homology"/>
<evidence type="ECO:0000259" key="9">
    <source>
        <dbReference type="PROSITE" id="PS50125"/>
    </source>
</evidence>
<dbReference type="InterPro" id="IPR029787">
    <property type="entry name" value="Nucleotide_cyclase"/>
</dbReference>
<dbReference type="PROSITE" id="PS50885">
    <property type="entry name" value="HAMP"/>
    <property type="match status" value="1"/>
</dbReference>
<dbReference type="GO" id="GO:0006171">
    <property type="term" value="P:cAMP biosynthetic process"/>
    <property type="evidence" value="ECO:0007669"/>
    <property type="project" value="TreeGrafter"/>
</dbReference>
<dbReference type="RefSeq" id="WP_227838081.1">
    <property type="nucleotide sequence ID" value="NZ_WEGI01000009.1"/>
</dbReference>
<evidence type="ECO:0000256" key="6">
    <source>
        <dbReference type="ARBA" id="ARBA00023136"/>
    </source>
</evidence>
<comment type="subcellular location">
    <subcellularLocation>
        <location evidence="1">Cell membrane</location>
        <topology evidence="1">Multi-pass membrane protein</topology>
    </subcellularLocation>
</comment>
<feature type="transmembrane region" description="Helical" evidence="8">
    <location>
        <begin position="181"/>
        <end position="202"/>
    </location>
</feature>
<dbReference type="PANTHER" id="PTHR43081:SF17">
    <property type="entry name" value="BLL5647 PROTEIN"/>
    <property type="match status" value="1"/>
</dbReference>
<evidence type="ECO:0000256" key="7">
    <source>
        <dbReference type="SAM" id="MobiDB-lite"/>
    </source>
</evidence>
<dbReference type="GO" id="GO:0004016">
    <property type="term" value="F:adenylate cyclase activity"/>
    <property type="evidence" value="ECO:0007669"/>
    <property type="project" value="UniProtKB-ARBA"/>
</dbReference>
<keyword evidence="4 8" id="KW-0812">Transmembrane</keyword>
<feature type="domain" description="HAMP" evidence="10">
    <location>
        <begin position="233"/>
        <end position="285"/>
    </location>
</feature>
<evidence type="ECO:0000256" key="2">
    <source>
        <dbReference type="ARBA" id="ARBA00005381"/>
    </source>
</evidence>
<keyword evidence="5 8" id="KW-1133">Transmembrane helix</keyword>
<feature type="transmembrane region" description="Helical" evidence="8">
    <location>
        <begin position="12"/>
        <end position="35"/>
    </location>
</feature>
<dbReference type="SMART" id="SM00304">
    <property type="entry name" value="HAMP"/>
    <property type="match status" value="1"/>
</dbReference>
<evidence type="ECO:0000256" key="8">
    <source>
        <dbReference type="SAM" id="Phobius"/>
    </source>
</evidence>
<evidence type="ECO:0008006" key="13">
    <source>
        <dbReference type="Google" id="ProtNLM"/>
    </source>
</evidence>
<dbReference type="PROSITE" id="PS50125">
    <property type="entry name" value="GUANYLATE_CYCLASE_2"/>
    <property type="match status" value="1"/>
</dbReference>
<evidence type="ECO:0000256" key="1">
    <source>
        <dbReference type="ARBA" id="ARBA00004651"/>
    </source>
</evidence>
<reference evidence="11 12" key="1">
    <citation type="submission" date="2019-10" db="EMBL/GenBank/DDBJ databases">
        <title>Nocardia macrotermitis sp. nov. and Nocardia aurantia sp. nov., isolated from the gut of fungus growing-termite Macrotermes natalensis.</title>
        <authorList>
            <person name="Benndorf R."/>
            <person name="Schwitalla J."/>
            <person name="Martin K."/>
            <person name="De Beer W."/>
            <person name="Kaster A.-K."/>
            <person name="Vollmers J."/>
            <person name="Poulsen M."/>
            <person name="Beemelmanns C."/>
        </authorList>
    </citation>
    <scope>NUCLEOTIDE SEQUENCE [LARGE SCALE GENOMIC DNA]</scope>
    <source>
        <strain evidence="11 12">RB56</strain>
    </source>
</reference>
<feature type="transmembrane region" description="Helical" evidence="8">
    <location>
        <begin position="47"/>
        <end position="70"/>
    </location>
</feature>
<organism evidence="11 12">
    <name type="scientific">Nocardia aurantia</name>
    <dbReference type="NCBI Taxonomy" id="2585199"/>
    <lineage>
        <taxon>Bacteria</taxon>
        <taxon>Bacillati</taxon>
        <taxon>Actinomycetota</taxon>
        <taxon>Actinomycetes</taxon>
        <taxon>Mycobacteriales</taxon>
        <taxon>Nocardiaceae</taxon>
        <taxon>Nocardia</taxon>
    </lineage>
</organism>
<dbReference type="InterPro" id="IPR001054">
    <property type="entry name" value="A/G_cyclase"/>
</dbReference>
<gene>
    <name evidence="11" type="ORF">NRB56_40880</name>
</gene>
<dbReference type="GO" id="GO:0035556">
    <property type="term" value="P:intracellular signal transduction"/>
    <property type="evidence" value="ECO:0007669"/>
    <property type="project" value="InterPro"/>
</dbReference>
<feature type="region of interest" description="Disordered" evidence="7">
    <location>
        <begin position="483"/>
        <end position="601"/>
    </location>
</feature>
<dbReference type="Pfam" id="PF00672">
    <property type="entry name" value="HAMP"/>
    <property type="match status" value="1"/>
</dbReference>
<name>A0A7K0DUK0_9NOCA</name>
<accession>A0A7K0DUK0</accession>
<sequence length="601" mass="62811">MGRLILWALRARWGLSTVVMACNLSGLAVIVTELWLSGFLGRMGTDWMAAVSRIAIYPALGALAGIVLAVRDRDHYFGWLDADRGPGPAEARRLLQLPIAITARALAIWLPGVLIAGVLFTREIDGRALPTVLGMFTLGAFESAGLTFLIVDRMIRPTIPAVAAVLGSAMHWSSTVLNRVVVSWIVSAAVPMLGLITVLSDAEAGTAERVRTGIYLASISIVVGALATATLALAVAEPLRLLRRAVDRVARGDLDVAVPIGSTSEIGRLEHSVNELVANLRERERMREVFGRHVGPEVAERALAGGADLTGDLREVTTLFVDVTGSVQLSTGLPPREFVATLNRLLATVVTATEENGGLVNKFEGDAALCIFGAPVPMADNATPALRAARRIRDEVLAAAELDIGIGVARGLVFAGDVGTDTRLEFTVIGDAVNEAARLTSEAKRVPRRILVSRAVIDAATDAEGANWRRYETIHLRGRLEPTDCFTDIPAGSSGENGSAPNLPGATPGLPSTAPGLPLIAPGVPDTTPDVPGTDAAELGRSAEPSPGTVEVIAEATGPIADTAAPVGGYPDPETGTADPLIDTGDPLPTQSPSSSAQPHL</sequence>
<comment type="similarity">
    <text evidence="2">Belongs to the adenylyl cyclase class-3 family.</text>
</comment>
<feature type="transmembrane region" description="Helical" evidence="8">
    <location>
        <begin position="214"/>
        <end position="236"/>
    </location>
</feature>
<dbReference type="Gene3D" id="3.30.70.1230">
    <property type="entry name" value="Nucleotide cyclase"/>
    <property type="match status" value="1"/>
</dbReference>
<evidence type="ECO:0000256" key="4">
    <source>
        <dbReference type="ARBA" id="ARBA00022692"/>
    </source>
</evidence>
<evidence type="ECO:0000256" key="3">
    <source>
        <dbReference type="ARBA" id="ARBA00022475"/>
    </source>
</evidence>
<feature type="transmembrane region" description="Helical" evidence="8">
    <location>
        <begin position="132"/>
        <end position="151"/>
    </location>
</feature>
<dbReference type="CDD" id="cd06225">
    <property type="entry name" value="HAMP"/>
    <property type="match status" value="1"/>
</dbReference>
<comment type="caution">
    <text evidence="11">The sequence shown here is derived from an EMBL/GenBank/DDBJ whole genome shotgun (WGS) entry which is preliminary data.</text>
</comment>
<evidence type="ECO:0000256" key="5">
    <source>
        <dbReference type="ARBA" id="ARBA00022989"/>
    </source>
</evidence>
<keyword evidence="3" id="KW-1003">Cell membrane</keyword>
<dbReference type="InterPro" id="IPR050697">
    <property type="entry name" value="Adenylyl/Guanylyl_Cyclase_3/4"/>
</dbReference>